<evidence type="ECO:0000313" key="2">
    <source>
        <dbReference type="EMBL" id="ADN15066.1"/>
    </source>
</evidence>
<dbReference type="Proteomes" id="UP000008206">
    <property type="component" value="Chromosome"/>
</dbReference>
<dbReference type="RefSeq" id="WP_013323159.1">
    <property type="nucleotide sequence ID" value="NC_014501.1"/>
</dbReference>
<keyword evidence="3" id="KW-1185">Reference proteome</keyword>
<dbReference type="EMBL" id="CP002198">
    <property type="protein sequence ID" value="ADN15066.1"/>
    <property type="molecule type" value="Genomic_DNA"/>
</dbReference>
<feature type="transmembrane region" description="Helical" evidence="1">
    <location>
        <begin position="75"/>
        <end position="97"/>
    </location>
</feature>
<proteinExistence type="predicted"/>
<dbReference type="AlphaFoldDB" id="E0UAU4"/>
<feature type="transmembrane region" description="Helical" evidence="1">
    <location>
        <begin position="134"/>
        <end position="154"/>
    </location>
</feature>
<sequence>MSFFNSTEPILRRKQQALDYQDIKGLLQIDWKISNRRLFSGFYTRIDQAFVLWGLISAVIFLTAQFAPISWITQAIFWTILTVLGTIAMMGLTQFWVRVERLEWVLYCWGFLMILGVVITDCGIFLGWSSVLLHLSHLWLGLSGLGYLCTALGLRSRAFLLSGIFHLLGIAVLPYVMGWQFLTTGLLIVVNLFLLAETQWDMCPPIHNYALLTVEQCEFNQQQHRLRQLEH</sequence>
<accession>E0UAU4</accession>
<gene>
    <name evidence="2" type="ordered locus">Cyan7822_3111</name>
</gene>
<feature type="transmembrane region" description="Helical" evidence="1">
    <location>
        <begin position="166"/>
        <end position="194"/>
    </location>
</feature>
<reference evidence="3" key="1">
    <citation type="journal article" date="2011" name="MBio">
        <title>Novel metabolic attributes of the genus Cyanothece, comprising a group of unicellular nitrogen-fixing Cyanobacteria.</title>
        <authorList>
            <person name="Bandyopadhyay A."/>
            <person name="Elvitigala T."/>
            <person name="Welsh E."/>
            <person name="Stockel J."/>
            <person name="Liberton M."/>
            <person name="Min H."/>
            <person name="Sherman L.A."/>
            <person name="Pakrasi H.B."/>
        </authorList>
    </citation>
    <scope>NUCLEOTIDE SEQUENCE [LARGE SCALE GENOMIC DNA]</scope>
    <source>
        <strain evidence="3">PCC 7822</strain>
    </source>
</reference>
<feature type="transmembrane region" description="Helical" evidence="1">
    <location>
        <begin position="50"/>
        <end position="69"/>
    </location>
</feature>
<feature type="transmembrane region" description="Helical" evidence="1">
    <location>
        <begin position="104"/>
        <end position="128"/>
    </location>
</feature>
<keyword evidence="1" id="KW-0472">Membrane</keyword>
<keyword evidence="1" id="KW-1133">Transmembrane helix</keyword>
<evidence type="ECO:0000256" key="1">
    <source>
        <dbReference type="SAM" id="Phobius"/>
    </source>
</evidence>
<dbReference type="OrthoDB" id="422905at2"/>
<dbReference type="STRING" id="497965.Cyan7822_3111"/>
<protein>
    <submittedName>
        <fullName evidence="2">Uncharacterized protein</fullName>
    </submittedName>
</protein>
<name>E0UAU4_GLOV7</name>
<dbReference type="KEGG" id="cyj:Cyan7822_3111"/>
<organism evidence="2 3">
    <name type="scientific">Gloeothece verrucosa (strain PCC 7822)</name>
    <name type="common">Cyanothece sp. (strain PCC 7822)</name>
    <dbReference type="NCBI Taxonomy" id="497965"/>
    <lineage>
        <taxon>Bacteria</taxon>
        <taxon>Bacillati</taxon>
        <taxon>Cyanobacteriota</taxon>
        <taxon>Cyanophyceae</taxon>
        <taxon>Oscillatoriophycideae</taxon>
        <taxon>Chroococcales</taxon>
        <taxon>Aphanothecaceae</taxon>
        <taxon>Gloeothece</taxon>
        <taxon>Gloeothece verrucosa</taxon>
    </lineage>
</organism>
<dbReference type="eggNOG" id="ENOG502ZARE">
    <property type="taxonomic scope" value="Bacteria"/>
</dbReference>
<evidence type="ECO:0000313" key="3">
    <source>
        <dbReference type="Proteomes" id="UP000008206"/>
    </source>
</evidence>
<dbReference type="HOGENOM" id="CLU_1203728_0_0_3"/>
<keyword evidence="1" id="KW-0812">Transmembrane</keyword>